<gene>
    <name evidence="4" type="ORF">DAMNIGENAA_13950</name>
</gene>
<dbReference type="Gene3D" id="1.10.1200.10">
    <property type="entry name" value="ACP-like"/>
    <property type="match status" value="1"/>
</dbReference>
<dbReference type="InterPro" id="IPR009081">
    <property type="entry name" value="PP-bd_ACP"/>
</dbReference>
<evidence type="ECO:0000256" key="2">
    <source>
        <dbReference type="ARBA" id="ARBA00022553"/>
    </source>
</evidence>
<dbReference type="SUPFAM" id="SSF47336">
    <property type="entry name" value="ACP-like"/>
    <property type="match status" value="1"/>
</dbReference>
<feature type="domain" description="Carrier" evidence="3">
    <location>
        <begin position="3"/>
        <end position="86"/>
    </location>
</feature>
<dbReference type="EMBL" id="BSDR01000001">
    <property type="protein sequence ID" value="GLI33962.1"/>
    <property type="molecule type" value="Genomic_DNA"/>
</dbReference>
<dbReference type="Pfam" id="PF00550">
    <property type="entry name" value="PP-binding"/>
    <property type="match status" value="1"/>
</dbReference>
<comment type="caution">
    <text evidence="4">The sequence shown here is derived from an EMBL/GenBank/DDBJ whole genome shotgun (WGS) entry which is preliminary data.</text>
</comment>
<evidence type="ECO:0000259" key="3">
    <source>
        <dbReference type="PROSITE" id="PS50075"/>
    </source>
</evidence>
<proteinExistence type="predicted"/>
<dbReference type="AlphaFoldDB" id="A0A9W6FRW5"/>
<keyword evidence="1" id="KW-0596">Phosphopantetheine</keyword>
<name>A0A9W6FRW5_9BACT</name>
<evidence type="ECO:0000313" key="4">
    <source>
        <dbReference type="EMBL" id="GLI33962.1"/>
    </source>
</evidence>
<sequence>MSEAVLKTLQKTISELINCDENEVTPTTRLVEDLGFESIDFLELSMTLSQEYKLDIDEKTLFLSEFRPMMSSAKGGRLLDILTAAYPHLPREELRRLMEEAPRGNVLKVGHLVRYLDFKTGNTSQGSTTAHTFETNRP</sequence>
<accession>A0A9W6FRW5</accession>
<evidence type="ECO:0000256" key="1">
    <source>
        <dbReference type="ARBA" id="ARBA00022450"/>
    </source>
</evidence>
<evidence type="ECO:0000313" key="5">
    <source>
        <dbReference type="Proteomes" id="UP001144372"/>
    </source>
</evidence>
<dbReference type="PROSITE" id="PS00012">
    <property type="entry name" value="PHOSPHOPANTETHEINE"/>
    <property type="match status" value="1"/>
</dbReference>
<dbReference type="PROSITE" id="PS50075">
    <property type="entry name" value="CARRIER"/>
    <property type="match status" value="1"/>
</dbReference>
<protein>
    <recommendedName>
        <fullName evidence="3">Carrier domain-containing protein</fullName>
    </recommendedName>
</protein>
<keyword evidence="2" id="KW-0597">Phosphoprotein</keyword>
<dbReference type="RefSeq" id="WP_281793242.1">
    <property type="nucleotide sequence ID" value="NZ_BSDR01000001.1"/>
</dbReference>
<organism evidence="4 5">
    <name type="scientific">Desulforhabdus amnigena</name>
    <dbReference type="NCBI Taxonomy" id="40218"/>
    <lineage>
        <taxon>Bacteria</taxon>
        <taxon>Pseudomonadati</taxon>
        <taxon>Thermodesulfobacteriota</taxon>
        <taxon>Syntrophobacteria</taxon>
        <taxon>Syntrophobacterales</taxon>
        <taxon>Syntrophobacteraceae</taxon>
        <taxon>Desulforhabdus</taxon>
    </lineage>
</organism>
<reference evidence="4" key="1">
    <citation type="submission" date="2022-12" db="EMBL/GenBank/DDBJ databases">
        <title>Reference genome sequencing for broad-spectrum identification of bacterial and archaeal isolates by mass spectrometry.</title>
        <authorList>
            <person name="Sekiguchi Y."/>
            <person name="Tourlousse D.M."/>
        </authorList>
    </citation>
    <scope>NUCLEOTIDE SEQUENCE</scope>
    <source>
        <strain evidence="4">ASRB1</strain>
    </source>
</reference>
<dbReference type="Proteomes" id="UP001144372">
    <property type="component" value="Unassembled WGS sequence"/>
</dbReference>
<keyword evidence="5" id="KW-1185">Reference proteome</keyword>
<dbReference type="InterPro" id="IPR036736">
    <property type="entry name" value="ACP-like_sf"/>
</dbReference>
<dbReference type="InterPro" id="IPR006162">
    <property type="entry name" value="Ppantetheine_attach_site"/>
</dbReference>